<dbReference type="PANTHER" id="PTHR44825">
    <property type="match status" value="1"/>
</dbReference>
<dbReference type="Pfam" id="PF00226">
    <property type="entry name" value="DnaJ"/>
    <property type="match status" value="1"/>
</dbReference>
<dbReference type="CDD" id="cd06257">
    <property type="entry name" value="DnaJ"/>
    <property type="match status" value="1"/>
</dbReference>
<dbReference type="Gene3D" id="1.10.287.110">
    <property type="entry name" value="DnaJ domain"/>
    <property type="match status" value="1"/>
</dbReference>
<dbReference type="SUPFAM" id="SSF46565">
    <property type="entry name" value="Chaperone J-domain"/>
    <property type="match status" value="1"/>
</dbReference>
<dbReference type="InterPro" id="IPR036869">
    <property type="entry name" value="J_dom_sf"/>
</dbReference>
<reference evidence="4" key="1">
    <citation type="submission" date="2014-03" db="EMBL/GenBank/DDBJ databases">
        <authorList>
            <person name="Aksoy S."/>
            <person name="Warren W."/>
            <person name="Wilson R.K."/>
        </authorList>
    </citation>
    <scope>NUCLEOTIDE SEQUENCE [LARGE SCALE GENOMIC DNA]</scope>
    <source>
        <strain evidence="4">IAEA</strain>
    </source>
</reference>
<dbReference type="PRINTS" id="PR00625">
    <property type="entry name" value="JDOMAIN"/>
</dbReference>
<dbReference type="AlphaFoldDB" id="A0A1B0A479"/>
<keyword evidence="4" id="KW-1185">Reference proteome</keyword>
<dbReference type="InterPro" id="IPR052763">
    <property type="entry name" value="DnaJ_C4"/>
</dbReference>
<evidence type="ECO:0000259" key="2">
    <source>
        <dbReference type="PROSITE" id="PS50076"/>
    </source>
</evidence>
<dbReference type="PANTHER" id="PTHR44825:SF1">
    <property type="entry name" value="DNAJ HOMOLOG SUBFAMILY C MEMBER 4"/>
    <property type="match status" value="1"/>
</dbReference>
<keyword evidence="1" id="KW-0812">Transmembrane</keyword>
<proteinExistence type="predicted"/>
<dbReference type="PROSITE" id="PS50076">
    <property type="entry name" value="DNAJ_2"/>
    <property type="match status" value="1"/>
</dbReference>
<dbReference type="STRING" id="7398.A0A1B0A479"/>
<dbReference type="EnsemblMetazoa" id="GPAI033999-RA">
    <property type="protein sequence ID" value="GPAI033999-PA"/>
    <property type="gene ID" value="GPAI033999"/>
</dbReference>
<evidence type="ECO:0000313" key="4">
    <source>
        <dbReference type="Proteomes" id="UP000092445"/>
    </source>
</evidence>
<dbReference type="VEuPathDB" id="VectorBase:GPAI033999"/>
<dbReference type="SMART" id="SM00271">
    <property type="entry name" value="DnaJ"/>
    <property type="match status" value="1"/>
</dbReference>
<evidence type="ECO:0000313" key="3">
    <source>
        <dbReference type="EnsemblMetazoa" id="GPAI033999-PA"/>
    </source>
</evidence>
<organism evidence="3 4">
    <name type="scientific">Glossina pallidipes</name>
    <name type="common">Tsetse fly</name>
    <dbReference type="NCBI Taxonomy" id="7398"/>
    <lineage>
        <taxon>Eukaryota</taxon>
        <taxon>Metazoa</taxon>
        <taxon>Ecdysozoa</taxon>
        <taxon>Arthropoda</taxon>
        <taxon>Hexapoda</taxon>
        <taxon>Insecta</taxon>
        <taxon>Pterygota</taxon>
        <taxon>Neoptera</taxon>
        <taxon>Endopterygota</taxon>
        <taxon>Diptera</taxon>
        <taxon>Brachycera</taxon>
        <taxon>Muscomorpha</taxon>
        <taxon>Hippoboscoidea</taxon>
        <taxon>Glossinidae</taxon>
        <taxon>Glossina</taxon>
    </lineage>
</organism>
<reference evidence="3" key="2">
    <citation type="submission" date="2020-05" db="UniProtKB">
        <authorList>
            <consortium name="EnsemblMetazoa"/>
        </authorList>
    </citation>
    <scope>IDENTIFICATION</scope>
    <source>
        <strain evidence="3">IAEA</strain>
    </source>
</reference>
<protein>
    <recommendedName>
        <fullName evidence="2">J domain-containing protein</fullName>
    </recommendedName>
</protein>
<evidence type="ECO:0000256" key="1">
    <source>
        <dbReference type="SAM" id="Phobius"/>
    </source>
</evidence>
<sequence length="196" mass="22492">MDKDSQNYYDVLNVRRDCSGKEIRSAFLELSKKYHPDVSVGVKSNPKDAEKFVKIYEAYQTLSKPKMRKEYDNLLLQGIRSNERRIVEDPSNTTVHGSWEIRPDFGAHPGPYYGVKGWSRISNSKIALALFIIGIIGGLSGIASVKRSHNYQKTRTDEVSAKANEHHEKIRSDARKYGKEEQVQRVAKRIFKRMDS</sequence>
<keyword evidence="1" id="KW-1133">Transmembrane helix</keyword>
<dbReference type="Proteomes" id="UP000092445">
    <property type="component" value="Unassembled WGS sequence"/>
</dbReference>
<dbReference type="InterPro" id="IPR001623">
    <property type="entry name" value="DnaJ_domain"/>
</dbReference>
<keyword evidence="1" id="KW-0472">Membrane</keyword>
<accession>A0A1B0A479</accession>
<feature type="domain" description="J" evidence="2">
    <location>
        <begin position="7"/>
        <end position="75"/>
    </location>
</feature>
<feature type="transmembrane region" description="Helical" evidence="1">
    <location>
        <begin position="126"/>
        <end position="145"/>
    </location>
</feature>
<name>A0A1B0A479_GLOPL</name>